<dbReference type="Pfam" id="PF13181">
    <property type="entry name" value="TPR_8"/>
    <property type="match status" value="1"/>
</dbReference>
<dbReference type="OMA" id="ACHNLGA"/>
<evidence type="ECO:0000313" key="1">
    <source>
        <dbReference type="EMBL" id="EPE25828.1"/>
    </source>
</evidence>
<dbReference type="InterPro" id="IPR019734">
    <property type="entry name" value="TPR_rpt"/>
</dbReference>
<organism evidence="1 2">
    <name type="scientific">Glarea lozoyensis (strain ATCC 20868 / MF5171)</name>
    <dbReference type="NCBI Taxonomy" id="1116229"/>
    <lineage>
        <taxon>Eukaryota</taxon>
        <taxon>Fungi</taxon>
        <taxon>Dikarya</taxon>
        <taxon>Ascomycota</taxon>
        <taxon>Pezizomycotina</taxon>
        <taxon>Leotiomycetes</taxon>
        <taxon>Helotiales</taxon>
        <taxon>Helotiaceae</taxon>
        <taxon>Glarea</taxon>
    </lineage>
</organism>
<name>S3DGX7_GLAL2</name>
<dbReference type="OrthoDB" id="5379420at2759"/>
<accession>S3DGX7</accession>
<dbReference type="AlphaFoldDB" id="S3DGX7"/>
<gene>
    <name evidence="1" type="ORF">GLAREA_01740</name>
</gene>
<dbReference type="RefSeq" id="XP_008087147.1">
    <property type="nucleotide sequence ID" value="XM_008088956.1"/>
</dbReference>
<evidence type="ECO:0000313" key="2">
    <source>
        <dbReference type="Proteomes" id="UP000016922"/>
    </source>
</evidence>
<dbReference type="KEGG" id="glz:GLAREA_01740"/>
<dbReference type="eggNOG" id="ENOG502R8TH">
    <property type="taxonomic scope" value="Eukaryota"/>
</dbReference>
<dbReference type="EMBL" id="KE145371">
    <property type="protein sequence ID" value="EPE25828.1"/>
    <property type="molecule type" value="Genomic_DNA"/>
</dbReference>
<dbReference type="InterPro" id="IPR011990">
    <property type="entry name" value="TPR-like_helical_dom_sf"/>
</dbReference>
<proteinExistence type="predicted"/>
<reference evidence="1 2" key="1">
    <citation type="journal article" date="2013" name="BMC Genomics">
        <title>Genomics-driven discovery of the pneumocandin biosynthetic gene cluster in the fungus Glarea lozoyensis.</title>
        <authorList>
            <person name="Chen L."/>
            <person name="Yue Q."/>
            <person name="Zhang X."/>
            <person name="Xiang M."/>
            <person name="Wang C."/>
            <person name="Li S."/>
            <person name="Che Y."/>
            <person name="Ortiz-Lopez F.J."/>
            <person name="Bills G.F."/>
            <person name="Liu X."/>
            <person name="An Z."/>
        </authorList>
    </citation>
    <scope>NUCLEOTIDE SEQUENCE [LARGE SCALE GENOMIC DNA]</scope>
    <source>
        <strain evidence="2">ATCC 20868 / MF5171</strain>
    </source>
</reference>
<dbReference type="Gene3D" id="1.25.40.10">
    <property type="entry name" value="Tetratricopeptide repeat domain"/>
    <property type="match status" value="1"/>
</dbReference>
<dbReference type="SUPFAM" id="SSF81901">
    <property type="entry name" value="HCP-like"/>
    <property type="match status" value="1"/>
</dbReference>
<dbReference type="Proteomes" id="UP000016922">
    <property type="component" value="Unassembled WGS sequence"/>
</dbReference>
<dbReference type="STRING" id="1116229.S3DGX7"/>
<keyword evidence="2" id="KW-1185">Reference proteome</keyword>
<dbReference type="HOGENOM" id="CLU_773992_0_0_1"/>
<protein>
    <submittedName>
        <fullName evidence="1">HCP-like protein</fullName>
    </submittedName>
</protein>
<dbReference type="GeneID" id="19460798"/>
<sequence length="358" mass="39623">MAKRGAMPSPKVVRASKQAYNEAFIRMNQPQASIESSLPPQVMLNSAKKSGAIDLDVDRVYDFLRAYQLELKTKRASWERKLCEEHGVSLMTVTILAGILRRCQTPSQQMLAKNLMLSASSLGEKSATFELIQSAINTGNLNKYQEQLQRLGLLAKKDHDPEAMMLLGKVLLSQGQNKEALLWLQKSTQPPTGNLQINGAGDALVNEGRILLQLGQTKEAENAFKKAALELDEPSGYFYLSQLQKSGTPDQKVYLLKAASSGILEACHNLGALELEEIEKRDQKPTSLQDYGMAKEWFDVAAADGFGLSMLNLALMHKAVGHEAESLAWLKKAQNLPEVKEQAIELRQKWSKTISSLP</sequence>